<reference evidence="1 2" key="1">
    <citation type="journal article" date="2019" name="Nat. Ecol. Evol.">
        <title>Megaphylogeny resolves global patterns of mushroom evolution.</title>
        <authorList>
            <person name="Varga T."/>
            <person name="Krizsan K."/>
            <person name="Foldi C."/>
            <person name="Dima B."/>
            <person name="Sanchez-Garcia M."/>
            <person name="Sanchez-Ramirez S."/>
            <person name="Szollosi G.J."/>
            <person name="Szarkandi J.G."/>
            <person name="Papp V."/>
            <person name="Albert L."/>
            <person name="Andreopoulos W."/>
            <person name="Angelini C."/>
            <person name="Antonin V."/>
            <person name="Barry K.W."/>
            <person name="Bougher N.L."/>
            <person name="Buchanan P."/>
            <person name="Buyck B."/>
            <person name="Bense V."/>
            <person name="Catcheside P."/>
            <person name="Chovatia M."/>
            <person name="Cooper J."/>
            <person name="Damon W."/>
            <person name="Desjardin D."/>
            <person name="Finy P."/>
            <person name="Geml J."/>
            <person name="Haridas S."/>
            <person name="Hughes K."/>
            <person name="Justo A."/>
            <person name="Karasinski D."/>
            <person name="Kautmanova I."/>
            <person name="Kiss B."/>
            <person name="Kocsube S."/>
            <person name="Kotiranta H."/>
            <person name="LaButti K.M."/>
            <person name="Lechner B.E."/>
            <person name="Liimatainen K."/>
            <person name="Lipzen A."/>
            <person name="Lukacs Z."/>
            <person name="Mihaltcheva S."/>
            <person name="Morgado L.N."/>
            <person name="Niskanen T."/>
            <person name="Noordeloos M.E."/>
            <person name="Ohm R.A."/>
            <person name="Ortiz-Santana B."/>
            <person name="Ovrebo C."/>
            <person name="Racz N."/>
            <person name="Riley R."/>
            <person name="Savchenko A."/>
            <person name="Shiryaev A."/>
            <person name="Soop K."/>
            <person name="Spirin V."/>
            <person name="Szebenyi C."/>
            <person name="Tomsovsky M."/>
            <person name="Tulloss R.E."/>
            <person name="Uehling J."/>
            <person name="Grigoriev I.V."/>
            <person name="Vagvolgyi C."/>
            <person name="Papp T."/>
            <person name="Martin F.M."/>
            <person name="Miettinen O."/>
            <person name="Hibbett D.S."/>
            <person name="Nagy L.G."/>
        </authorList>
    </citation>
    <scope>NUCLEOTIDE SEQUENCE [LARGE SCALE GENOMIC DNA]</scope>
    <source>
        <strain evidence="1 2">NL-1719</strain>
    </source>
</reference>
<sequence>MTDAHTARLCTRIIYSHFGSLASQVSSVLLARGRLSLSQLVRYTSLRPRVIRASLLGLIQHNLIWHSQGEHEDEEIVELNVEECLLRLRFGHFVWLAEKLLGPQAAEIIQIVLDHGKLQPPEILSKIVSSNSEAYILYVQALLQLVVTAHLKPSTTLCHLSPQDKLIKYEAEEKAKIPGLPSAKALREAKEAAEARVKLEEHELTKVGLKQAAMGKRTIHRSQKRQAEEVDEVDDAVFFRVNPEKFNIHIRNALIEKASTERYNEGAARVLRAVLSVTQPRQLKLSDVRSDPISVASVVMQLADEEGAATGLIFGSKKVPQTTWIKEYLGILSSSDNPTPAGKEASFVTFGSSKVQVEFEVIGRRLRRRILESVTRERYGKEGLRVLRLLLDAGKLDEKQISKAVMMAPKDVRPLLAAMTADFLVSTQEIAKSSDRNPARTFYLWYVDSKKAYSIILGQFYKTLYNICMRMQSEEEQGDVRAVLEKTERSDVRQDESLLTRLERDILAEWRLKQEKLIIMQLRVDEAVFVLRDLSVYGADQD</sequence>
<keyword evidence="2" id="KW-1185">Reference proteome</keyword>
<dbReference type="Proteomes" id="UP000308600">
    <property type="component" value="Unassembled WGS sequence"/>
</dbReference>
<organism evidence="1 2">
    <name type="scientific">Pluteus cervinus</name>
    <dbReference type="NCBI Taxonomy" id="181527"/>
    <lineage>
        <taxon>Eukaryota</taxon>
        <taxon>Fungi</taxon>
        <taxon>Dikarya</taxon>
        <taxon>Basidiomycota</taxon>
        <taxon>Agaricomycotina</taxon>
        <taxon>Agaricomycetes</taxon>
        <taxon>Agaricomycetidae</taxon>
        <taxon>Agaricales</taxon>
        <taxon>Pluteineae</taxon>
        <taxon>Pluteaceae</taxon>
        <taxon>Pluteus</taxon>
    </lineage>
</organism>
<gene>
    <name evidence="1" type="ORF">BDN72DRAFT_842495</name>
</gene>
<evidence type="ECO:0000313" key="2">
    <source>
        <dbReference type="Proteomes" id="UP000308600"/>
    </source>
</evidence>
<accession>A0ACD3AQ30</accession>
<protein>
    <submittedName>
        <fullName evidence="1">Uncharacterized protein</fullName>
    </submittedName>
</protein>
<dbReference type="EMBL" id="ML208364">
    <property type="protein sequence ID" value="TFK67900.1"/>
    <property type="molecule type" value="Genomic_DNA"/>
</dbReference>
<evidence type="ECO:0000313" key="1">
    <source>
        <dbReference type="EMBL" id="TFK67900.1"/>
    </source>
</evidence>
<proteinExistence type="predicted"/>
<name>A0ACD3AQ30_9AGAR</name>